<dbReference type="InterPro" id="IPR048019">
    <property type="entry name" value="RsmB-like_N"/>
</dbReference>
<comment type="catalytic activity">
    <reaction evidence="13">
        <text>cytidine(967) in 16S rRNA + S-adenosyl-L-methionine = 5-methylcytidine(967) in 16S rRNA + S-adenosyl-L-homocysteine + H(+)</text>
        <dbReference type="Rhea" id="RHEA:42748"/>
        <dbReference type="Rhea" id="RHEA-COMP:10219"/>
        <dbReference type="Rhea" id="RHEA-COMP:10220"/>
        <dbReference type="ChEBI" id="CHEBI:15378"/>
        <dbReference type="ChEBI" id="CHEBI:57856"/>
        <dbReference type="ChEBI" id="CHEBI:59789"/>
        <dbReference type="ChEBI" id="CHEBI:74483"/>
        <dbReference type="ChEBI" id="CHEBI:82748"/>
        <dbReference type="EC" id="2.1.1.176"/>
    </reaction>
</comment>
<dbReference type="InterPro" id="IPR035926">
    <property type="entry name" value="NusB-like_sf"/>
</dbReference>
<evidence type="ECO:0000256" key="8">
    <source>
        <dbReference type="ARBA" id="ARBA00022679"/>
    </source>
</evidence>
<dbReference type="Pfam" id="PF22458">
    <property type="entry name" value="RsmF-B_ferredox"/>
    <property type="match status" value="1"/>
</dbReference>
<dbReference type="Gene3D" id="1.10.287.730">
    <property type="entry name" value="Helix hairpin bin"/>
    <property type="match status" value="1"/>
</dbReference>
<dbReference type="Gene3D" id="3.30.70.1170">
    <property type="entry name" value="Sun protein, domain 3"/>
    <property type="match status" value="1"/>
</dbReference>
<dbReference type="PANTHER" id="PTHR22807:SF61">
    <property type="entry name" value="NOL1_NOP2_SUN FAMILY PROTEIN _ ANTITERMINATION NUSB DOMAIN-CONTAINING PROTEIN"/>
    <property type="match status" value="1"/>
</dbReference>
<dbReference type="Pfam" id="PF01029">
    <property type="entry name" value="NusB"/>
    <property type="match status" value="1"/>
</dbReference>
<dbReference type="NCBIfam" id="NF011494">
    <property type="entry name" value="PRK14902.1"/>
    <property type="match status" value="1"/>
</dbReference>
<dbReference type="PRINTS" id="PR02008">
    <property type="entry name" value="RCMTFAMILY"/>
</dbReference>
<dbReference type="InterPro" id="IPR004573">
    <property type="entry name" value="rRNA_ssu_MeTfrase_B"/>
</dbReference>
<feature type="domain" description="SAM-dependent MTase RsmB/NOP-type" evidence="15">
    <location>
        <begin position="181"/>
        <end position="453"/>
    </location>
</feature>
<dbReference type="InterPro" id="IPR054728">
    <property type="entry name" value="RsmB-like_ferredoxin"/>
</dbReference>
<comment type="similarity">
    <text evidence="3 14">Belongs to the class I-like SAM-binding methyltransferase superfamily. RsmB/NOP family.</text>
</comment>
<keyword evidence="9 14" id="KW-0949">S-adenosyl-L-methionine</keyword>
<accession>A0A1H7UGU5</accession>
<gene>
    <name evidence="16" type="ORF">SAMN05444853_10269</name>
</gene>
<evidence type="ECO:0000256" key="11">
    <source>
        <dbReference type="ARBA" id="ARBA00030399"/>
    </source>
</evidence>
<dbReference type="InterPro" id="IPR018314">
    <property type="entry name" value="RsmB/NOL1/NOP2-like_CS"/>
</dbReference>
<feature type="binding site" evidence="14">
    <location>
        <begin position="275"/>
        <end position="281"/>
    </location>
    <ligand>
        <name>S-adenosyl-L-methionine</name>
        <dbReference type="ChEBI" id="CHEBI:59789"/>
    </ligand>
</feature>
<dbReference type="PANTHER" id="PTHR22807">
    <property type="entry name" value="NOP2 YEAST -RELATED NOL1/NOP2/FMU SUN DOMAIN-CONTAINING"/>
    <property type="match status" value="1"/>
</dbReference>
<dbReference type="Proteomes" id="UP000198883">
    <property type="component" value="Unassembled WGS sequence"/>
</dbReference>
<dbReference type="InterPro" id="IPR006027">
    <property type="entry name" value="NusB_RsmB_TIM44"/>
</dbReference>
<dbReference type="GO" id="GO:0005829">
    <property type="term" value="C:cytosol"/>
    <property type="evidence" value="ECO:0007669"/>
    <property type="project" value="TreeGrafter"/>
</dbReference>
<dbReference type="Pfam" id="PF01189">
    <property type="entry name" value="Methyltr_RsmB-F"/>
    <property type="match status" value="1"/>
</dbReference>
<dbReference type="Gene3D" id="3.40.50.150">
    <property type="entry name" value="Vaccinia Virus protein VP39"/>
    <property type="match status" value="1"/>
</dbReference>
<dbReference type="GO" id="GO:0070475">
    <property type="term" value="P:rRNA base methylation"/>
    <property type="evidence" value="ECO:0007669"/>
    <property type="project" value="TreeGrafter"/>
</dbReference>
<evidence type="ECO:0000256" key="1">
    <source>
        <dbReference type="ARBA" id="ARBA00002724"/>
    </source>
</evidence>
<feature type="active site" description="Nucleophile" evidence="14">
    <location>
        <position position="397"/>
    </location>
</feature>
<evidence type="ECO:0000256" key="7">
    <source>
        <dbReference type="ARBA" id="ARBA00022603"/>
    </source>
</evidence>
<dbReference type="STRING" id="97481.SAMN05444853_10269"/>
<dbReference type="SUPFAM" id="SSF48013">
    <property type="entry name" value="NusB-like"/>
    <property type="match status" value="1"/>
</dbReference>
<evidence type="ECO:0000313" key="17">
    <source>
        <dbReference type="Proteomes" id="UP000198883"/>
    </source>
</evidence>
<dbReference type="Gene3D" id="1.10.940.10">
    <property type="entry name" value="NusB-like"/>
    <property type="match status" value="1"/>
</dbReference>
<evidence type="ECO:0000256" key="2">
    <source>
        <dbReference type="ARBA" id="ARBA00004496"/>
    </source>
</evidence>
<name>A0A1H7UGU5_9PAST</name>
<evidence type="ECO:0000256" key="5">
    <source>
        <dbReference type="ARBA" id="ARBA00022490"/>
    </source>
</evidence>
<dbReference type="InterPro" id="IPR023267">
    <property type="entry name" value="RCMT"/>
</dbReference>
<dbReference type="EC" id="2.1.1.176" evidence="4"/>
<comment type="subcellular location">
    <subcellularLocation>
        <location evidence="2">Cytoplasm</location>
    </subcellularLocation>
</comment>
<evidence type="ECO:0000256" key="14">
    <source>
        <dbReference type="PROSITE-ProRule" id="PRU01023"/>
    </source>
</evidence>
<feature type="binding site" evidence="14">
    <location>
        <position position="324"/>
    </location>
    <ligand>
        <name>S-adenosyl-L-methionine</name>
        <dbReference type="ChEBI" id="CHEBI:59789"/>
    </ligand>
</feature>
<organism evidence="16 17">
    <name type="scientific">Phocoenobacter skyensis</name>
    <dbReference type="NCBI Taxonomy" id="97481"/>
    <lineage>
        <taxon>Bacteria</taxon>
        <taxon>Pseudomonadati</taxon>
        <taxon>Pseudomonadota</taxon>
        <taxon>Gammaproteobacteria</taxon>
        <taxon>Pasteurellales</taxon>
        <taxon>Pasteurellaceae</taxon>
        <taxon>Phocoenobacter</taxon>
    </lineage>
</organism>
<dbReference type="GO" id="GO:0009383">
    <property type="term" value="F:rRNA (cytosine-C5-)-methyltransferase activity"/>
    <property type="evidence" value="ECO:0007669"/>
    <property type="project" value="TreeGrafter"/>
</dbReference>
<feature type="binding site" evidence="14">
    <location>
        <position position="344"/>
    </location>
    <ligand>
        <name>S-adenosyl-L-methionine</name>
        <dbReference type="ChEBI" id="CHEBI:59789"/>
    </ligand>
</feature>
<evidence type="ECO:0000256" key="12">
    <source>
        <dbReference type="ARBA" id="ARBA00031088"/>
    </source>
</evidence>
<dbReference type="GO" id="GO:0003723">
    <property type="term" value="F:RNA binding"/>
    <property type="evidence" value="ECO:0007669"/>
    <property type="project" value="UniProtKB-UniRule"/>
</dbReference>
<dbReference type="AlphaFoldDB" id="A0A1H7UGU5"/>
<evidence type="ECO:0000256" key="9">
    <source>
        <dbReference type="ARBA" id="ARBA00022691"/>
    </source>
</evidence>
<dbReference type="PROSITE" id="PS01153">
    <property type="entry name" value="NOL1_NOP2_SUN"/>
    <property type="match status" value="1"/>
</dbReference>
<dbReference type="InterPro" id="IPR001678">
    <property type="entry name" value="MeTrfase_RsmB-F_NOP2_dom"/>
</dbReference>
<proteinExistence type="inferred from homology"/>
<dbReference type="InterPro" id="IPR029063">
    <property type="entry name" value="SAM-dependent_MTases_sf"/>
</dbReference>
<keyword evidence="7 14" id="KW-0489">Methyltransferase</keyword>
<sequence length="456" mass="51813">MVKLANDIQDKITINLDRVSMKKQSSRAVAAQLILQVLDKGQSLSALMVEAQPKLTEKDVPFVQEITFGVCRELSRLEWIIRLLVTKPLKGKTRLVHCLLLVGLYQILYMRVPTHAAVGEVVNASKALKLESFKGLINGVLRQFLREQENILAKVDKHWQTNHPDWLVNKLKKAYPNWRKIIDANNERPPMWLRVNAHYSTKEEYAVRLNENFAKIDKDVTACAVPDCAIMLNHPVAVSQLPDFDKGWATVQDGHAQWAAILLEPQNNELILDACAAPGGKTTHILEQAPQAKVIALDIEQNRLKRVSENLQRLNQTAKIVCGDASQPDQWLEKEVMFDRILLDVPCSATGIIRRHPDIKWLRQESDIAELVKLQGKILNAMWQRLKPNGTLLYATCSILPDENCDQIQRFIENNHNAKLVEMNFNGEKALMKQFFPHSQGGDGFFYAKLIKTDSE</sequence>
<dbReference type="NCBIfam" id="NF008149">
    <property type="entry name" value="PRK10901.1"/>
    <property type="match status" value="1"/>
</dbReference>
<evidence type="ECO:0000259" key="15">
    <source>
        <dbReference type="PROSITE" id="PS51686"/>
    </source>
</evidence>
<evidence type="ECO:0000256" key="10">
    <source>
        <dbReference type="ARBA" id="ARBA00022884"/>
    </source>
</evidence>
<dbReference type="CDD" id="cd00620">
    <property type="entry name" value="Methyltransferase_Sun"/>
    <property type="match status" value="1"/>
</dbReference>
<dbReference type="GO" id="GO:0006355">
    <property type="term" value="P:regulation of DNA-templated transcription"/>
    <property type="evidence" value="ECO:0007669"/>
    <property type="project" value="InterPro"/>
</dbReference>
<keyword evidence="10 14" id="KW-0694">RNA-binding</keyword>
<keyword evidence="6" id="KW-0698">rRNA processing</keyword>
<dbReference type="PROSITE" id="PS51686">
    <property type="entry name" value="SAM_MT_RSMB_NOP"/>
    <property type="match status" value="1"/>
</dbReference>
<dbReference type="SUPFAM" id="SSF53335">
    <property type="entry name" value="S-adenosyl-L-methionine-dependent methyltransferases"/>
    <property type="match status" value="1"/>
</dbReference>
<dbReference type="FunFam" id="1.10.940.10:FF:000002">
    <property type="entry name" value="Ribosomal RNA small subunit methyltransferase B"/>
    <property type="match status" value="1"/>
</dbReference>
<keyword evidence="8 14" id="KW-0808">Transferase</keyword>
<dbReference type="EMBL" id="FOBN01000002">
    <property type="protein sequence ID" value="SEL96280.1"/>
    <property type="molecule type" value="Genomic_DNA"/>
</dbReference>
<feature type="binding site" evidence="14">
    <location>
        <position position="298"/>
    </location>
    <ligand>
        <name>S-adenosyl-L-methionine</name>
        <dbReference type="ChEBI" id="CHEBI:59789"/>
    </ligand>
</feature>
<dbReference type="NCBIfam" id="TIGR00563">
    <property type="entry name" value="rsmB"/>
    <property type="match status" value="1"/>
</dbReference>
<evidence type="ECO:0000313" key="16">
    <source>
        <dbReference type="EMBL" id="SEL96280.1"/>
    </source>
</evidence>
<evidence type="ECO:0000256" key="4">
    <source>
        <dbReference type="ARBA" id="ARBA00012140"/>
    </source>
</evidence>
<dbReference type="CDD" id="cd02440">
    <property type="entry name" value="AdoMet_MTases"/>
    <property type="match status" value="1"/>
</dbReference>
<evidence type="ECO:0000256" key="3">
    <source>
        <dbReference type="ARBA" id="ARBA00007494"/>
    </source>
</evidence>
<dbReference type="FunFam" id="3.40.50.150:FF:000022">
    <property type="entry name" value="Ribosomal RNA small subunit methyltransferase B"/>
    <property type="match status" value="1"/>
</dbReference>
<keyword evidence="5" id="KW-0963">Cytoplasm</keyword>
<protein>
    <recommendedName>
        <fullName evidence="4">16S rRNA (cytosine(967)-C(5))-methyltransferase</fullName>
        <ecNumber evidence="4">2.1.1.176</ecNumber>
    </recommendedName>
    <alternativeName>
        <fullName evidence="11">16S rRNA m5C967 methyltransferase</fullName>
    </alternativeName>
    <alternativeName>
        <fullName evidence="12">rRNA (cytosine-C(5)-)-methyltransferase RsmB</fullName>
    </alternativeName>
</protein>
<evidence type="ECO:0000256" key="13">
    <source>
        <dbReference type="ARBA" id="ARBA00047283"/>
    </source>
</evidence>
<reference evidence="17" key="1">
    <citation type="submission" date="2016-10" db="EMBL/GenBank/DDBJ databases">
        <authorList>
            <person name="Varghese N."/>
            <person name="Submissions S."/>
        </authorList>
    </citation>
    <scope>NUCLEOTIDE SEQUENCE [LARGE SCALE GENOMIC DNA]</scope>
    <source>
        <strain evidence="17">DSM 24204</strain>
    </source>
</reference>
<comment type="function">
    <text evidence="1">Specifically methylates the cytosine at position 967 (m5C967) of 16S rRNA.</text>
</comment>
<evidence type="ECO:0000256" key="6">
    <source>
        <dbReference type="ARBA" id="ARBA00022552"/>
    </source>
</evidence>
<dbReference type="InterPro" id="IPR049560">
    <property type="entry name" value="MeTrfase_RsmB-F_NOP2_cat"/>
</dbReference>